<keyword evidence="1" id="KW-1133">Transmembrane helix</keyword>
<evidence type="ECO:0000256" key="1">
    <source>
        <dbReference type="SAM" id="Phobius"/>
    </source>
</evidence>
<protein>
    <submittedName>
        <fullName evidence="2">Uncharacterized protein</fullName>
    </submittedName>
</protein>
<dbReference type="Proteomes" id="UP000637423">
    <property type="component" value="Unassembled WGS sequence"/>
</dbReference>
<keyword evidence="1" id="KW-0472">Membrane</keyword>
<sequence length="267" mass="30159">MKQIVGVLIFTGLAWMAALLLGGILWLLKFRKTARWTAGILFFAPFVLSIVLYVQNKAEDRKFTEDVAYVKELCAKNGGDHIYKTVDNVEGIFRMKERHPDYDDQLHDQFGMIDPYGAAQEDPNNAGEFLSEQQISSTAGYVYIEAPLSYKVNGPPYKRFYLKPTGQKIGEKHAYAPNAANPELEIVTEEVSKRASRYGYLIEDISTREMRERWIGGGRIKVIDLQTNELLAERVGYFRAIGPAALLHWSGGICVSKSKNLSIQQQD</sequence>
<accession>A0A916UBQ0</accession>
<evidence type="ECO:0000313" key="3">
    <source>
        <dbReference type="Proteomes" id="UP000637423"/>
    </source>
</evidence>
<keyword evidence="1" id="KW-0812">Transmembrane</keyword>
<evidence type="ECO:0000313" key="2">
    <source>
        <dbReference type="EMBL" id="GGC66474.1"/>
    </source>
</evidence>
<reference evidence="2" key="1">
    <citation type="journal article" date="2014" name="Int. J. Syst. Evol. Microbiol.">
        <title>Complete genome sequence of Corynebacterium casei LMG S-19264T (=DSM 44701T), isolated from a smear-ripened cheese.</title>
        <authorList>
            <consortium name="US DOE Joint Genome Institute (JGI-PGF)"/>
            <person name="Walter F."/>
            <person name="Albersmeier A."/>
            <person name="Kalinowski J."/>
            <person name="Ruckert C."/>
        </authorList>
    </citation>
    <scope>NUCLEOTIDE SEQUENCE</scope>
    <source>
        <strain evidence="2">CGMCC 1.10998</strain>
    </source>
</reference>
<dbReference type="EMBL" id="BMED01000001">
    <property type="protein sequence ID" value="GGC66474.1"/>
    <property type="molecule type" value="Genomic_DNA"/>
</dbReference>
<dbReference type="RefSeq" id="WP_188565014.1">
    <property type="nucleotide sequence ID" value="NZ_BMED01000001.1"/>
</dbReference>
<organism evidence="2 3">
    <name type="scientific">Undibacterium terreum</name>
    <dbReference type="NCBI Taxonomy" id="1224302"/>
    <lineage>
        <taxon>Bacteria</taxon>
        <taxon>Pseudomonadati</taxon>
        <taxon>Pseudomonadota</taxon>
        <taxon>Betaproteobacteria</taxon>
        <taxon>Burkholderiales</taxon>
        <taxon>Oxalobacteraceae</taxon>
        <taxon>Undibacterium</taxon>
    </lineage>
</organism>
<name>A0A916UBQ0_9BURK</name>
<dbReference type="AlphaFoldDB" id="A0A916UBQ0"/>
<comment type="caution">
    <text evidence="2">The sequence shown here is derived from an EMBL/GenBank/DDBJ whole genome shotgun (WGS) entry which is preliminary data.</text>
</comment>
<feature type="transmembrane region" description="Helical" evidence="1">
    <location>
        <begin position="34"/>
        <end position="54"/>
    </location>
</feature>
<proteinExistence type="predicted"/>
<reference evidence="2" key="2">
    <citation type="submission" date="2020-09" db="EMBL/GenBank/DDBJ databases">
        <authorList>
            <person name="Sun Q."/>
            <person name="Zhou Y."/>
        </authorList>
    </citation>
    <scope>NUCLEOTIDE SEQUENCE</scope>
    <source>
        <strain evidence="2">CGMCC 1.10998</strain>
    </source>
</reference>
<keyword evidence="3" id="KW-1185">Reference proteome</keyword>
<feature type="transmembrane region" description="Helical" evidence="1">
    <location>
        <begin position="7"/>
        <end position="28"/>
    </location>
</feature>
<gene>
    <name evidence="2" type="ORF">GCM10011396_11940</name>
</gene>